<organism evidence="5 6">
    <name type="scientific">Oceanidesulfovibrio marinus</name>
    <dbReference type="NCBI Taxonomy" id="370038"/>
    <lineage>
        <taxon>Bacteria</taxon>
        <taxon>Pseudomonadati</taxon>
        <taxon>Thermodesulfobacteriota</taxon>
        <taxon>Desulfovibrionia</taxon>
        <taxon>Desulfovibrionales</taxon>
        <taxon>Desulfovibrionaceae</taxon>
        <taxon>Oceanidesulfovibrio</taxon>
    </lineage>
</organism>
<comment type="similarity">
    <text evidence="1">Belongs to the leucine-binding protein family.</text>
</comment>
<dbReference type="InterPro" id="IPR028081">
    <property type="entry name" value="Leu-bd"/>
</dbReference>
<dbReference type="InterPro" id="IPR051010">
    <property type="entry name" value="BCAA_transport"/>
</dbReference>
<sequence>MDSALTRTRRGIVCRRLWNTNPQQKRGSSMKRIWIVGLMLLGVLLVAPQAMAEEPFKIGVVSPVSGNYGDHGALERAGMEMALKDLGGKILGRTVELEVLDSESNPDAAARRARSLIEKDQVKVLVGGVSSSVGMAVGAVAEERKVLYVCTNGNSDELTSAKANHYQFRVGASMAALGRAAATYATNNLGKKWFYLTHDYSWGHSGTRWARDVMEKTGATEVGEVKVPLGTRDFSSQLLQIRNSGAEVLMITCAGFDNVALLKQLAEYKIYDKMKVVYTLMEYVDMYPLDPDERQAYAAVEVSWNENPKMEAASKKFEKMFPDAAAPVMDNGNYNGYIAIMMINEAANKAGSLDDVEKLICAMEGLEITNNLRAQPSYVSPKTHQVLSTVDIVKANPEGKGLNIWDVQKAYHASEYDMTEEENPVDVSCGAQK</sequence>
<name>A0A6P1ZKE0_9BACT</name>
<dbReference type="Proteomes" id="UP000434052">
    <property type="component" value="Unassembled WGS sequence"/>
</dbReference>
<dbReference type="Proteomes" id="UP000503251">
    <property type="component" value="Chromosome"/>
</dbReference>
<dbReference type="InterPro" id="IPR028082">
    <property type="entry name" value="Peripla_BP_I"/>
</dbReference>
<dbReference type="OrthoDB" id="5450279at2"/>
<dbReference type="AlphaFoldDB" id="A0A6P1ZKE0"/>
<dbReference type="PANTHER" id="PTHR30483:SF6">
    <property type="entry name" value="PERIPLASMIC BINDING PROTEIN OF ABC TRANSPORTER FOR NATURAL AMINO ACIDS"/>
    <property type="match status" value="1"/>
</dbReference>
<proteinExistence type="inferred from homology"/>
<reference evidence="5 6" key="1">
    <citation type="submission" date="2018-06" db="EMBL/GenBank/DDBJ databases">
        <title>Complete genome of Desulfovibrio marinus P48SEP.</title>
        <authorList>
            <person name="Crispim J.S."/>
            <person name="Vidigal P.M.P."/>
            <person name="Silva L.C.F."/>
            <person name="Araujo L.C."/>
            <person name="Laguardia C.N."/>
            <person name="Dias R.S."/>
            <person name="Sousa M.P."/>
            <person name="Paula S.O."/>
            <person name="Silva C."/>
        </authorList>
    </citation>
    <scope>NUCLEOTIDE SEQUENCE [LARGE SCALE GENOMIC DNA]</scope>
    <source>
        <strain evidence="5 6">P48SEP</strain>
    </source>
</reference>
<evidence type="ECO:0000256" key="1">
    <source>
        <dbReference type="ARBA" id="ARBA00010062"/>
    </source>
</evidence>
<accession>A0A6P1ZKE0</accession>
<evidence type="ECO:0000259" key="3">
    <source>
        <dbReference type="Pfam" id="PF13458"/>
    </source>
</evidence>
<dbReference type="Pfam" id="PF13458">
    <property type="entry name" value="Peripla_BP_6"/>
    <property type="match status" value="1"/>
</dbReference>
<evidence type="ECO:0000313" key="4">
    <source>
        <dbReference type="EMBL" id="QJT09829.1"/>
    </source>
</evidence>
<evidence type="ECO:0000256" key="2">
    <source>
        <dbReference type="ARBA" id="ARBA00022729"/>
    </source>
</evidence>
<keyword evidence="2" id="KW-0732">Signal</keyword>
<gene>
    <name evidence="5" type="ORF">DQK91_05260</name>
    <name evidence="4" type="ORF">E8L03_13175</name>
</gene>
<dbReference type="SUPFAM" id="SSF53822">
    <property type="entry name" value="Periplasmic binding protein-like I"/>
    <property type="match status" value="1"/>
</dbReference>
<evidence type="ECO:0000313" key="7">
    <source>
        <dbReference type="Proteomes" id="UP000503251"/>
    </source>
</evidence>
<evidence type="ECO:0000313" key="5">
    <source>
        <dbReference type="EMBL" id="TVM36053.1"/>
    </source>
</evidence>
<reference evidence="4 7" key="2">
    <citation type="submission" date="2019-04" db="EMBL/GenBank/DDBJ databases">
        <title>Isolation and culture of sulfate reducing bacteria from the cold seep of the South China Sea.</title>
        <authorList>
            <person name="Sun C."/>
            <person name="Liu R."/>
        </authorList>
    </citation>
    <scope>NUCLEOTIDE SEQUENCE [LARGE SCALE GENOMIC DNA]</scope>
    <source>
        <strain evidence="4 7">CS1</strain>
    </source>
</reference>
<feature type="domain" description="Leucine-binding protein" evidence="3">
    <location>
        <begin position="55"/>
        <end position="399"/>
    </location>
</feature>
<dbReference type="PANTHER" id="PTHR30483">
    <property type="entry name" value="LEUCINE-SPECIFIC-BINDING PROTEIN"/>
    <property type="match status" value="1"/>
</dbReference>
<dbReference type="Gene3D" id="3.40.50.2300">
    <property type="match status" value="2"/>
</dbReference>
<protein>
    <recommendedName>
        <fullName evidence="3">Leucine-binding protein domain-containing protein</fullName>
    </recommendedName>
</protein>
<keyword evidence="7" id="KW-1185">Reference proteome</keyword>
<dbReference type="EMBL" id="CP039543">
    <property type="protein sequence ID" value="QJT09829.1"/>
    <property type="molecule type" value="Genomic_DNA"/>
</dbReference>
<dbReference type="EMBL" id="QMIF01000002">
    <property type="protein sequence ID" value="TVM36053.1"/>
    <property type="molecule type" value="Genomic_DNA"/>
</dbReference>
<evidence type="ECO:0000313" key="6">
    <source>
        <dbReference type="Proteomes" id="UP000434052"/>
    </source>
</evidence>